<dbReference type="PANTHER" id="PTHR16484">
    <property type="entry name" value="PARTITIONING DEFECTIVE 3 RELATED"/>
    <property type="match status" value="1"/>
</dbReference>
<feature type="region of interest" description="Disordered" evidence="4">
    <location>
        <begin position="112"/>
        <end position="192"/>
    </location>
</feature>
<dbReference type="GO" id="GO:0005912">
    <property type="term" value="C:adherens junction"/>
    <property type="evidence" value="ECO:0007669"/>
    <property type="project" value="TreeGrafter"/>
</dbReference>
<accession>A0A0L7LBY6</accession>
<keyword evidence="1" id="KW-0132">Cell division</keyword>
<dbReference type="GO" id="GO:0035091">
    <property type="term" value="F:phosphatidylinositol binding"/>
    <property type="evidence" value="ECO:0007669"/>
    <property type="project" value="TreeGrafter"/>
</dbReference>
<dbReference type="InterPro" id="IPR052213">
    <property type="entry name" value="PAR3"/>
</dbReference>
<dbReference type="STRING" id="104452.A0A0L7LBY6"/>
<name>A0A0L7LBY6_OPEBR</name>
<organism evidence="6 7">
    <name type="scientific">Operophtera brumata</name>
    <name type="common">Winter moth</name>
    <name type="synonym">Phalaena brumata</name>
    <dbReference type="NCBI Taxonomy" id="104452"/>
    <lineage>
        <taxon>Eukaryota</taxon>
        <taxon>Metazoa</taxon>
        <taxon>Ecdysozoa</taxon>
        <taxon>Arthropoda</taxon>
        <taxon>Hexapoda</taxon>
        <taxon>Insecta</taxon>
        <taxon>Pterygota</taxon>
        <taxon>Neoptera</taxon>
        <taxon>Endopterygota</taxon>
        <taxon>Lepidoptera</taxon>
        <taxon>Glossata</taxon>
        <taxon>Ditrysia</taxon>
        <taxon>Geometroidea</taxon>
        <taxon>Geometridae</taxon>
        <taxon>Larentiinae</taxon>
        <taxon>Operophtera</taxon>
    </lineage>
</organism>
<dbReference type="Gene3D" id="3.10.20.90">
    <property type="entry name" value="Phosphatidylinositol 3-kinase Catalytic Subunit, Chain A, domain 1"/>
    <property type="match status" value="1"/>
</dbReference>
<keyword evidence="7" id="KW-1185">Reference proteome</keyword>
<dbReference type="InterPro" id="IPR021922">
    <property type="entry name" value="Par3/HAL_N"/>
</dbReference>
<dbReference type="PANTHER" id="PTHR16484:SF17">
    <property type="entry name" value="BAZOOKA, ISOFORM B"/>
    <property type="match status" value="1"/>
</dbReference>
<feature type="non-terminal residue" evidence="6">
    <location>
        <position position="365"/>
    </location>
</feature>
<dbReference type="AlphaFoldDB" id="A0A0L7LBY6"/>
<dbReference type="Pfam" id="PF12053">
    <property type="entry name" value="Par3_HAL_N_term"/>
    <property type="match status" value="1"/>
</dbReference>
<sequence>MKESTPRCEDMADKLVRLFGWRQTYPVQKLQRSILPETHENSGPETWVGVRALRASSGGILDPDDRVRDVADDRETLTAECTQAPQPRAAQADGASGMRVPATDSCVEVGAGDMEDGSSGLQVRRGSEPTLHQDTLPPQRTVTEQTKRWSAAVVCRDDSSRTSQKHPMSEGRPPDTSDRHGHGHFQRQTNRSGVWLDAADKVQTYGSKSLPRDARREPLGQDTPVTNHRYTFTHIPTLHLVEDMLRWVSGVNNRAVSGLEVPVSPSAKSKPSSGSTQSVAVTLVKGEKGLGFTITTRDNPTAIGPPTVKEKCSENGRVSSIVSAINGSGCSVRSRVANSSSKDDLTKDQSAESALQEALNTSSSS</sequence>
<dbReference type="EMBL" id="JTDY01001855">
    <property type="protein sequence ID" value="KOB72716.1"/>
    <property type="molecule type" value="Genomic_DNA"/>
</dbReference>
<comment type="caution">
    <text evidence="6">The sequence shown here is derived from an EMBL/GenBank/DDBJ whole genome shotgun (WGS) entry which is preliminary data.</text>
</comment>
<feature type="region of interest" description="Disordered" evidence="4">
    <location>
        <begin position="81"/>
        <end position="100"/>
    </location>
</feature>
<keyword evidence="3" id="KW-0131">Cell cycle</keyword>
<dbReference type="GO" id="GO:0051660">
    <property type="term" value="P:establishment of centrosome localization"/>
    <property type="evidence" value="ECO:0007669"/>
    <property type="project" value="TreeGrafter"/>
</dbReference>
<evidence type="ECO:0000313" key="6">
    <source>
        <dbReference type="EMBL" id="KOB72716.1"/>
    </source>
</evidence>
<feature type="region of interest" description="Disordered" evidence="4">
    <location>
        <begin position="332"/>
        <end position="365"/>
    </location>
</feature>
<dbReference type="GO" id="GO:0045197">
    <property type="term" value="P:establishment or maintenance of epithelial cell apical/basal polarity"/>
    <property type="evidence" value="ECO:0007669"/>
    <property type="project" value="TreeGrafter"/>
</dbReference>
<dbReference type="GO" id="GO:0007155">
    <property type="term" value="P:cell adhesion"/>
    <property type="evidence" value="ECO:0007669"/>
    <property type="project" value="TreeGrafter"/>
</dbReference>
<evidence type="ECO:0000313" key="7">
    <source>
        <dbReference type="Proteomes" id="UP000037510"/>
    </source>
</evidence>
<evidence type="ECO:0000256" key="4">
    <source>
        <dbReference type="SAM" id="MobiDB-lite"/>
    </source>
</evidence>
<feature type="compositionally biased region" description="Basic and acidic residues" evidence="4">
    <location>
        <begin position="341"/>
        <end position="350"/>
    </location>
</feature>
<feature type="region of interest" description="Disordered" evidence="4">
    <location>
        <begin position="206"/>
        <end position="225"/>
    </location>
</feature>
<feature type="compositionally biased region" description="Basic and acidic residues" evidence="4">
    <location>
        <begin position="210"/>
        <end position="219"/>
    </location>
</feature>
<dbReference type="GO" id="GO:0005938">
    <property type="term" value="C:cell cortex"/>
    <property type="evidence" value="ECO:0007669"/>
    <property type="project" value="TreeGrafter"/>
</dbReference>
<dbReference type="GO" id="GO:0008104">
    <property type="term" value="P:intracellular protein localization"/>
    <property type="evidence" value="ECO:0007669"/>
    <property type="project" value="TreeGrafter"/>
</dbReference>
<dbReference type="GO" id="GO:0030010">
    <property type="term" value="P:establishment of cell polarity"/>
    <property type="evidence" value="ECO:0007669"/>
    <property type="project" value="TreeGrafter"/>
</dbReference>
<evidence type="ECO:0000256" key="3">
    <source>
        <dbReference type="ARBA" id="ARBA00023306"/>
    </source>
</evidence>
<reference evidence="6 7" key="1">
    <citation type="journal article" date="2015" name="Genome Biol. Evol.">
        <title>The genome of winter moth (Operophtera brumata) provides a genomic perspective on sexual dimorphism and phenology.</title>
        <authorList>
            <person name="Derks M.F."/>
            <person name="Smit S."/>
            <person name="Salis L."/>
            <person name="Schijlen E."/>
            <person name="Bossers A."/>
            <person name="Mateman C."/>
            <person name="Pijl A.S."/>
            <person name="de Ridder D."/>
            <person name="Groenen M.A."/>
            <person name="Visser M.E."/>
            <person name="Megens H.J."/>
        </authorList>
    </citation>
    <scope>NUCLEOTIDE SEQUENCE [LARGE SCALE GENOMIC DNA]</scope>
    <source>
        <strain evidence="6">WM2013NL</strain>
        <tissue evidence="6">Head and thorax</tissue>
    </source>
</reference>
<dbReference type="GO" id="GO:0051301">
    <property type="term" value="P:cell division"/>
    <property type="evidence" value="ECO:0007669"/>
    <property type="project" value="UniProtKB-KW"/>
</dbReference>
<dbReference type="GO" id="GO:0000226">
    <property type="term" value="P:microtubule cytoskeleton organization"/>
    <property type="evidence" value="ECO:0007669"/>
    <property type="project" value="TreeGrafter"/>
</dbReference>
<dbReference type="GO" id="GO:0043296">
    <property type="term" value="C:apical junction complex"/>
    <property type="evidence" value="ECO:0007669"/>
    <property type="project" value="TreeGrafter"/>
</dbReference>
<dbReference type="GO" id="GO:0016324">
    <property type="term" value="C:apical plasma membrane"/>
    <property type="evidence" value="ECO:0007669"/>
    <property type="project" value="TreeGrafter"/>
</dbReference>
<feature type="compositionally biased region" description="Basic and acidic residues" evidence="4">
    <location>
        <begin position="167"/>
        <end position="180"/>
    </location>
</feature>
<proteinExistence type="predicted"/>
<evidence type="ECO:0000256" key="1">
    <source>
        <dbReference type="ARBA" id="ARBA00022618"/>
    </source>
</evidence>
<evidence type="ECO:0000256" key="2">
    <source>
        <dbReference type="ARBA" id="ARBA00022737"/>
    </source>
</evidence>
<protein>
    <submittedName>
        <fullName evidence="6">Partitioning defective 3</fullName>
    </submittedName>
</protein>
<dbReference type="Proteomes" id="UP000037510">
    <property type="component" value="Unassembled WGS sequence"/>
</dbReference>
<gene>
    <name evidence="6" type="ORF">OBRU01_04274</name>
</gene>
<evidence type="ECO:0000259" key="5">
    <source>
        <dbReference type="Pfam" id="PF12053"/>
    </source>
</evidence>
<feature type="compositionally biased region" description="Polar residues" evidence="4">
    <location>
        <begin position="130"/>
        <end position="144"/>
    </location>
</feature>
<feature type="domain" description="Par3/HAL N-terminal" evidence="5">
    <location>
        <begin position="41"/>
        <end position="80"/>
    </location>
</feature>
<keyword evidence="2" id="KW-0677">Repeat</keyword>